<accession>A0A444Z9N0</accession>
<sequence>MSFLDDLGGIQEPLGPQNQGVLKIIDRKGIHVEKLVTEFCNKFLEEELSMHIMDLGRVKQRQGEGLVAFIKRYRDQALLCIYTQLVYGCIKNVEDGSQIYLSMNNINTFSELLKRASDITEAVKRNGRRSKEVSPLEVCVVDGRGRRRSYSKGPNKNNQTRYRTPSPPPFAN</sequence>
<dbReference type="AlphaFoldDB" id="A0A444Z9N0"/>
<evidence type="ECO:0000313" key="3">
    <source>
        <dbReference type="Proteomes" id="UP000289738"/>
    </source>
</evidence>
<dbReference type="Proteomes" id="UP000289738">
    <property type="component" value="Chromosome B05"/>
</dbReference>
<organism evidence="2 3">
    <name type="scientific">Arachis hypogaea</name>
    <name type="common">Peanut</name>
    <dbReference type="NCBI Taxonomy" id="3818"/>
    <lineage>
        <taxon>Eukaryota</taxon>
        <taxon>Viridiplantae</taxon>
        <taxon>Streptophyta</taxon>
        <taxon>Embryophyta</taxon>
        <taxon>Tracheophyta</taxon>
        <taxon>Spermatophyta</taxon>
        <taxon>Magnoliopsida</taxon>
        <taxon>eudicotyledons</taxon>
        <taxon>Gunneridae</taxon>
        <taxon>Pentapetalae</taxon>
        <taxon>rosids</taxon>
        <taxon>fabids</taxon>
        <taxon>Fabales</taxon>
        <taxon>Fabaceae</taxon>
        <taxon>Papilionoideae</taxon>
        <taxon>50 kb inversion clade</taxon>
        <taxon>dalbergioids sensu lato</taxon>
        <taxon>Dalbergieae</taxon>
        <taxon>Pterocarpus clade</taxon>
        <taxon>Arachis</taxon>
    </lineage>
</organism>
<feature type="compositionally biased region" description="Polar residues" evidence="1">
    <location>
        <begin position="152"/>
        <end position="163"/>
    </location>
</feature>
<proteinExistence type="predicted"/>
<gene>
    <name evidence="2" type="ORF">Ahy_B05g079357</name>
</gene>
<evidence type="ECO:0000313" key="2">
    <source>
        <dbReference type="EMBL" id="RYR10880.1"/>
    </source>
</evidence>
<keyword evidence="3" id="KW-1185">Reference proteome</keyword>
<name>A0A444Z9N0_ARAHY</name>
<feature type="region of interest" description="Disordered" evidence="1">
    <location>
        <begin position="144"/>
        <end position="172"/>
    </location>
</feature>
<reference evidence="2 3" key="1">
    <citation type="submission" date="2019-01" db="EMBL/GenBank/DDBJ databases">
        <title>Sequencing of cultivated peanut Arachis hypogaea provides insights into genome evolution and oil improvement.</title>
        <authorList>
            <person name="Chen X."/>
        </authorList>
    </citation>
    <scope>NUCLEOTIDE SEQUENCE [LARGE SCALE GENOMIC DNA]</scope>
    <source>
        <strain evidence="3">cv. Fuhuasheng</strain>
        <tissue evidence="2">Leaves</tissue>
    </source>
</reference>
<dbReference type="EMBL" id="SDMP01000015">
    <property type="protein sequence ID" value="RYR10880.1"/>
    <property type="molecule type" value="Genomic_DNA"/>
</dbReference>
<evidence type="ECO:0000256" key="1">
    <source>
        <dbReference type="SAM" id="MobiDB-lite"/>
    </source>
</evidence>
<protein>
    <submittedName>
        <fullName evidence="2">Uncharacterized protein</fullName>
    </submittedName>
</protein>
<comment type="caution">
    <text evidence="2">The sequence shown here is derived from an EMBL/GenBank/DDBJ whole genome shotgun (WGS) entry which is preliminary data.</text>
</comment>